<feature type="chain" id="PRO_5006615966" evidence="1">
    <location>
        <begin position="22"/>
        <end position="93"/>
    </location>
</feature>
<protein>
    <submittedName>
        <fullName evidence="2">Uncharacterized protein</fullName>
    </submittedName>
</protein>
<organism evidence="2 3">
    <name type="scientific">Variibacter gotjawalensis</name>
    <dbReference type="NCBI Taxonomy" id="1333996"/>
    <lineage>
        <taxon>Bacteria</taxon>
        <taxon>Pseudomonadati</taxon>
        <taxon>Pseudomonadota</taxon>
        <taxon>Alphaproteobacteria</taxon>
        <taxon>Hyphomicrobiales</taxon>
        <taxon>Nitrobacteraceae</taxon>
        <taxon>Variibacter</taxon>
    </lineage>
</organism>
<name>A0A0S3PYA8_9BRAD</name>
<evidence type="ECO:0000313" key="2">
    <source>
        <dbReference type="EMBL" id="BAT60868.1"/>
    </source>
</evidence>
<evidence type="ECO:0000313" key="3">
    <source>
        <dbReference type="Proteomes" id="UP000236884"/>
    </source>
</evidence>
<dbReference type="EMBL" id="AP014946">
    <property type="protein sequence ID" value="BAT60868.1"/>
    <property type="molecule type" value="Genomic_DNA"/>
</dbReference>
<keyword evidence="1" id="KW-0732">Signal</keyword>
<feature type="signal peptide" evidence="1">
    <location>
        <begin position="1"/>
        <end position="21"/>
    </location>
</feature>
<reference evidence="2 3" key="1">
    <citation type="submission" date="2015-08" db="EMBL/GenBank/DDBJ databases">
        <title>Investigation of the bacterial diversity of lava forest soil.</title>
        <authorList>
            <person name="Lee J.S."/>
        </authorList>
    </citation>
    <scope>NUCLEOTIDE SEQUENCE [LARGE SCALE GENOMIC DNA]</scope>
    <source>
        <strain evidence="2 3">GJW-30</strain>
    </source>
</reference>
<dbReference type="AlphaFoldDB" id="A0A0S3PYA8"/>
<dbReference type="Proteomes" id="UP000236884">
    <property type="component" value="Chromosome"/>
</dbReference>
<evidence type="ECO:0000256" key="1">
    <source>
        <dbReference type="SAM" id="SignalP"/>
    </source>
</evidence>
<gene>
    <name evidence="2" type="ORF">GJW-30_1_03418</name>
</gene>
<dbReference type="RefSeq" id="WP_130364561.1">
    <property type="nucleotide sequence ID" value="NZ_AP014946.1"/>
</dbReference>
<dbReference type="OrthoDB" id="8237980at2"/>
<accession>A0A0S3PYA8</accession>
<proteinExistence type="predicted"/>
<keyword evidence="3" id="KW-1185">Reference proteome</keyword>
<dbReference type="KEGG" id="vgo:GJW-30_1_03418"/>
<sequence length="93" mass="10225">MKLSVPVILTALSLTSGSALAVPMGPFQANDTGGIIAYTPDAYHSRHAIAGEYCSSWGKLHRITSVRRRYGEYIVFACYRPRNSEGIVLRSSY</sequence>